<accession>A0ABY8F645</accession>
<evidence type="ECO:0000256" key="1">
    <source>
        <dbReference type="ARBA" id="ARBA00022617"/>
    </source>
</evidence>
<evidence type="ECO:0000256" key="4">
    <source>
        <dbReference type="PROSITE-ProRule" id="PRU00433"/>
    </source>
</evidence>
<keyword evidence="2 4" id="KW-0479">Metal-binding</keyword>
<keyword evidence="3 4" id="KW-0408">Iron</keyword>
<reference evidence="6 7" key="1">
    <citation type="submission" date="2023-03" db="EMBL/GenBank/DDBJ databases">
        <title>Roseibium porphyridii sp. nov. and Roseibium rhodosorbium sp. nov. isolated from marine algae, Porphyridium cruentum and Rhodosorus marinus, respectively.</title>
        <authorList>
            <person name="Lee M.W."/>
            <person name="Choi B.J."/>
            <person name="Lee J.K."/>
            <person name="Choi D.G."/>
            <person name="Baek J.H."/>
            <person name="Bayburt H."/>
            <person name="Kim J.M."/>
            <person name="Han D.M."/>
            <person name="Kim K.H."/>
            <person name="Jeon C.O."/>
        </authorList>
    </citation>
    <scope>NUCLEOTIDE SEQUENCE [LARGE SCALE GENOMIC DNA]</scope>
    <source>
        <strain evidence="6 7">KMA01</strain>
    </source>
</reference>
<gene>
    <name evidence="6" type="ORF">K1718_06295</name>
</gene>
<keyword evidence="7" id="KW-1185">Reference proteome</keyword>
<dbReference type="Proteomes" id="UP001209803">
    <property type="component" value="Chromosome"/>
</dbReference>
<dbReference type="EMBL" id="CP120863">
    <property type="protein sequence ID" value="WFE90956.1"/>
    <property type="molecule type" value="Genomic_DNA"/>
</dbReference>
<proteinExistence type="predicted"/>
<sequence length="253" mass="27579">MCCRILIVLSCVLVLLTGKNQGEAQSRSFRMSVPDTLVASGFLKHLLPRFSLKNSIRIELVAVGSEAEVHLSTENIGRPVFSGLGETWFLEAQVSDNDLVARFTDWLSSDVGRRTIETFKAESGAIFVAAVAEVEDTGPIEVTGDIVQGEKLAVIHCGRCHMVNEATRLSTIGSSPSFAVMRSFADWQARFEAFFALNPHPSFTIIDGVTEPFDEARPPPMVPVELSLTDLEAILAFVTQIPPADLGAPIQYQ</sequence>
<dbReference type="RefSeq" id="WP_265683120.1">
    <property type="nucleotide sequence ID" value="NZ_CP120863.1"/>
</dbReference>
<feature type="domain" description="Cytochrome c" evidence="5">
    <location>
        <begin position="144"/>
        <end position="242"/>
    </location>
</feature>
<dbReference type="PROSITE" id="PS51007">
    <property type="entry name" value="CYTC"/>
    <property type="match status" value="1"/>
</dbReference>
<evidence type="ECO:0000256" key="3">
    <source>
        <dbReference type="ARBA" id="ARBA00023004"/>
    </source>
</evidence>
<evidence type="ECO:0000259" key="5">
    <source>
        <dbReference type="PROSITE" id="PS51007"/>
    </source>
</evidence>
<organism evidence="6 7">
    <name type="scientific">Roseibium porphyridii</name>
    <dbReference type="NCBI Taxonomy" id="2866279"/>
    <lineage>
        <taxon>Bacteria</taxon>
        <taxon>Pseudomonadati</taxon>
        <taxon>Pseudomonadota</taxon>
        <taxon>Alphaproteobacteria</taxon>
        <taxon>Hyphomicrobiales</taxon>
        <taxon>Stappiaceae</taxon>
        <taxon>Roseibium</taxon>
    </lineage>
</organism>
<dbReference type="InterPro" id="IPR036909">
    <property type="entry name" value="Cyt_c-like_dom_sf"/>
</dbReference>
<name>A0ABY8F645_9HYPH</name>
<protein>
    <recommendedName>
        <fullName evidence="5">Cytochrome c domain-containing protein</fullName>
    </recommendedName>
</protein>
<keyword evidence="1 4" id="KW-0349">Heme</keyword>
<evidence type="ECO:0000313" key="6">
    <source>
        <dbReference type="EMBL" id="WFE90956.1"/>
    </source>
</evidence>
<evidence type="ECO:0000256" key="2">
    <source>
        <dbReference type="ARBA" id="ARBA00022723"/>
    </source>
</evidence>
<dbReference type="SUPFAM" id="SSF46626">
    <property type="entry name" value="Cytochrome c"/>
    <property type="match status" value="1"/>
</dbReference>
<evidence type="ECO:0000313" key="7">
    <source>
        <dbReference type="Proteomes" id="UP001209803"/>
    </source>
</evidence>
<dbReference type="InterPro" id="IPR009056">
    <property type="entry name" value="Cyt_c-like_dom"/>
</dbReference>